<evidence type="ECO:0000256" key="3">
    <source>
        <dbReference type="ARBA" id="ARBA00023163"/>
    </source>
</evidence>
<dbReference type="Gene3D" id="3.40.1410.10">
    <property type="entry name" value="Chorismate lyase-like"/>
    <property type="match status" value="1"/>
</dbReference>
<dbReference type="InterPro" id="IPR028978">
    <property type="entry name" value="Chorismate_lyase_/UTRA_dom_sf"/>
</dbReference>
<dbReference type="Proteomes" id="UP000285882">
    <property type="component" value="Chromosome"/>
</dbReference>
<dbReference type="Pfam" id="PF07702">
    <property type="entry name" value="UTRA"/>
    <property type="match status" value="1"/>
</dbReference>
<evidence type="ECO:0000256" key="1">
    <source>
        <dbReference type="ARBA" id="ARBA00023015"/>
    </source>
</evidence>
<gene>
    <name evidence="5" type="ORF">C0674_00990</name>
</gene>
<keyword evidence="1" id="KW-0805">Transcription regulation</keyword>
<dbReference type="PANTHER" id="PTHR44846">
    <property type="entry name" value="MANNOSYL-D-GLYCERATE TRANSPORT/METABOLISM SYSTEM REPRESSOR MNGR-RELATED"/>
    <property type="match status" value="1"/>
</dbReference>
<protein>
    <submittedName>
        <fullName evidence="5">GntR family transcriptional regulator</fullName>
    </submittedName>
</protein>
<keyword evidence="6" id="KW-1185">Reference proteome</keyword>
<dbReference type="PROSITE" id="PS50949">
    <property type="entry name" value="HTH_GNTR"/>
    <property type="match status" value="1"/>
</dbReference>
<evidence type="ECO:0000256" key="2">
    <source>
        <dbReference type="ARBA" id="ARBA00023125"/>
    </source>
</evidence>
<dbReference type="SUPFAM" id="SSF46785">
    <property type="entry name" value="Winged helix' DNA-binding domain"/>
    <property type="match status" value="1"/>
</dbReference>
<dbReference type="InterPro" id="IPR011663">
    <property type="entry name" value="UTRA"/>
</dbReference>
<organism evidence="5 6">
    <name type="scientific">Sporolactobacillus terrae</name>
    <dbReference type="NCBI Taxonomy" id="269673"/>
    <lineage>
        <taxon>Bacteria</taxon>
        <taxon>Bacillati</taxon>
        <taxon>Bacillota</taxon>
        <taxon>Bacilli</taxon>
        <taxon>Bacillales</taxon>
        <taxon>Sporolactobacillaceae</taxon>
        <taxon>Sporolactobacillus</taxon>
    </lineage>
</organism>
<dbReference type="CDD" id="cd07377">
    <property type="entry name" value="WHTH_GntR"/>
    <property type="match status" value="1"/>
</dbReference>
<evidence type="ECO:0000313" key="5">
    <source>
        <dbReference type="EMBL" id="QAA21325.1"/>
    </source>
</evidence>
<dbReference type="InterPro" id="IPR036390">
    <property type="entry name" value="WH_DNA-bd_sf"/>
</dbReference>
<name>A0ABX5Q3W2_9BACL</name>
<dbReference type="InterPro" id="IPR050679">
    <property type="entry name" value="Bact_HTH_transcr_reg"/>
</dbReference>
<reference evidence="5 6" key="1">
    <citation type="submission" date="2018-01" db="EMBL/GenBank/DDBJ databases">
        <title>Complete genome sequencing of Sporolactobacillus terrae DLG3.</title>
        <authorList>
            <person name="Nam Y.-D."/>
            <person name="Kang J."/>
            <person name="Chung W.-H."/>
        </authorList>
    </citation>
    <scope>NUCLEOTIDE SEQUENCE [LARGE SCALE GENOMIC DNA]</scope>
    <source>
        <strain evidence="5 6">DLG3</strain>
    </source>
</reference>
<keyword evidence="2" id="KW-0238">DNA-binding</keyword>
<sequence length="269" mass="31272">MIKILKIQCQRLILTFSRMYIRGNKAKKGKPMRTEQAASKRIIEALEYKIEKAIYKSGDKLPSEHDLCNQFSVNPHIVRFAFLDLIHRGLVESKQGKGYFVAKRMRELCYPLSSLTRFTENLNQIGIAAEGKLVDWTLRLANEPEAERLQLTDDQHVYELQIIRCAGDQPFSRSQTVLPKQCVPNFSTNLENFRSLYQLLDRHYRIYPHRVSSTLQAVMPNQQDTEQLNIPENVPILQVRSLAHYPKGRPIEYSCSRIRSDLCRCTIDF</sequence>
<dbReference type="PANTHER" id="PTHR44846:SF1">
    <property type="entry name" value="MANNOSYL-D-GLYCERATE TRANSPORT_METABOLISM SYSTEM REPRESSOR MNGR-RELATED"/>
    <property type="match status" value="1"/>
</dbReference>
<feature type="domain" description="HTH gntR-type" evidence="4">
    <location>
        <begin position="36"/>
        <end position="104"/>
    </location>
</feature>
<accession>A0ABX5Q3W2</accession>
<dbReference type="SUPFAM" id="SSF64288">
    <property type="entry name" value="Chorismate lyase-like"/>
    <property type="match status" value="1"/>
</dbReference>
<dbReference type="EMBL" id="CP025688">
    <property type="protein sequence ID" value="QAA21325.1"/>
    <property type="molecule type" value="Genomic_DNA"/>
</dbReference>
<evidence type="ECO:0000313" key="6">
    <source>
        <dbReference type="Proteomes" id="UP000285882"/>
    </source>
</evidence>
<dbReference type="InterPro" id="IPR036388">
    <property type="entry name" value="WH-like_DNA-bd_sf"/>
</dbReference>
<proteinExistence type="predicted"/>
<dbReference type="Gene3D" id="1.10.10.10">
    <property type="entry name" value="Winged helix-like DNA-binding domain superfamily/Winged helix DNA-binding domain"/>
    <property type="match status" value="1"/>
</dbReference>
<dbReference type="InterPro" id="IPR000524">
    <property type="entry name" value="Tscrpt_reg_HTH_GntR"/>
</dbReference>
<dbReference type="Pfam" id="PF00392">
    <property type="entry name" value="GntR"/>
    <property type="match status" value="1"/>
</dbReference>
<dbReference type="SMART" id="SM00866">
    <property type="entry name" value="UTRA"/>
    <property type="match status" value="1"/>
</dbReference>
<keyword evidence="3" id="KW-0804">Transcription</keyword>
<evidence type="ECO:0000259" key="4">
    <source>
        <dbReference type="PROSITE" id="PS50949"/>
    </source>
</evidence>
<dbReference type="SMART" id="SM00345">
    <property type="entry name" value="HTH_GNTR"/>
    <property type="match status" value="1"/>
</dbReference>